<dbReference type="InterPro" id="IPR013976">
    <property type="entry name" value="HDOD"/>
</dbReference>
<feature type="domain" description="HDOD" evidence="1">
    <location>
        <begin position="3"/>
        <end position="35"/>
    </location>
</feature>
<name>A0A0F9EU73_9ZZZZ</name>
<evidence type="ECO:0000259" key="1">
    <source>
        <dbReference type="Pfam" id="PF08668"/>
    </source>
</evidence>
<feature type="non-terminal residue" evidence="2">
    <location>
        <position position="1"/>
    </location>
</feature>
<organism evidence="2">
    <name type="scientific">marine sediment metagenome</name>
    <dbReference type="NCBI Taxonomy" id="412755"/>
    <lineage>
        <taxon>unclassified sequences</taxon>
        <taxon>metagenomes</taxon>
        <taxon>ecological metagenomes</taxon>
    </lineage>
</organism>
<proteinExistence type="predicted"/>
<accession>A0A0F9EU73</accession>
<dbReference type="Gene3D" id="1.10.3210.10">
    <property type="entry name" value="Hypothetical protein af1432"/>
    <property type="match status" value="1"/>
</dbReference>
<comment type="caution">
    <text evidence="2">The sequence shown here is derived from an EMBL/GenBank/DDBJ whole genome shotgun (WGS) entry which is preliminary data.</text>
</comment>
<gene>
    <name evidence="2" type="ORF">LCGC14_2111270</name>
</gene>
<dbReference type="SUPFAM" id="SSF109604">
    <property type="entry name" value="HD-domain/PDEase-like"/>
    <property type="match status" value="1"/>
</dbReference>
<sequence length="137" mass="15384">YTVMKTSHAELGAYMLGLWGISDNIVEPVAYHHNPSKLLENMFIMSNESFGKGLGKMKSKGVNLKPLSIEKQLSGFTILTAVHLADALLKQKDCSSGTTAHTSIDKLYLRTLNLTDKLPEWVKYYNKAMQKETSRYV</sequence>
<dbReference type="AlphaFoldDB" id="A0A0F9EU73"/>
<dbReference type="Pfam" id="PF08668">
    <property type="entry name" value="HDOD"/>
    <property type="match status" value="1"/>
</dbReference>
<reference evidence="2" key="1">
    <citation type="journal article" date="2015" name="Nature">
        <title>Complex archaea that bridge the gap between prokaryotes and eukaryotes.</title>
        <authorList>
            <person name="Spang A."/>
            <person name="Saw J.H."/>
            <person name="Jorgensen S.L."/>
            <person name="Zaremba-Niedzwiedzka K."/>
            <person name="Martijn J."/>
            <person name="Lind A.E."/>
            <person name="van Eijk R."/>
            <person name="Schleper C."/>
            <person name="Guy L."/>
            <person name="Ettema T.J."/>
        </authorList>
    </citation>
    <scope>NUCLEOTIDE SEQUENCE</scope>
</reference>
<protein>
    <recommendedName>
        <fullName evidence="1">HDOD domain-containing protein</fullName>
    </recommendedName>
</protein>
<evidence type="ECO:0000313" key="2">
    <source>
        <dbReference type="EMBL" id="KKL69801.1"/>
    </source>
</evidence>
<dbReference type="EMBL" id="LAZR01026098">
    <property type="protein sequence ID" value="KKL69801.1"/>
    <property type="molecule type" value="Genomic_DNA"/>
</dbReference>